<evidence type="ECO:0000313" key="5">
    <source>
        <dbReference type="Proteomes" id="UP000465302"/>
    </source>
</evidence>
<dbReference type="InterPro" id="IPR009057">
    <property type="entry name" value="Homeodomain-like_sf"/>
</dbReference>
<organism evidence="4 5">
    <name type="scientific">Mycolicibacterium agri</name>
    <name type="common">Mycobacterium agri</name>
    <dbReference type="NCBI Taxonomy" id="36811"/>
    <lineage>
        <taxon>Bacteria</taxon>
        <taxon>Bacillati</taxon>
        <taxon>Actinomycetota</taxon>
        <taxon>Actinomycetes</taxon>
        <taxon>Mycobacteriales</taxon>
        <taxon>Mycobacteriaceae</taxon>
        <taxon>Mycolicibacterium</taxon>
    </lineage>
</organism>
<feature type="DNA-binding region" description="H-T-H motif" evidence="2">
    <location>
        <begin position="67"/>
        <end position="86"/>
    </location>
</feature>
<proteinExistence type="predicted"/>
<keyword evidence="1 2" id="KW-0238">DNA-binding</keyword>
<evidence type="ECO:0000313" key="4">
    <source>
        <dbReference type="EMBL" id="GFG53309.1"/>
    </source>
</evidence>
<dbReference type="GO" id="GO:0003677">
    <property type="term" value="F:DNA binding"/>
    <property type="evidence" value="ECO:0007669"/>
    <property type="project" value="UniProtKB-UniRule"/>
</dbReference>
<dbReference type="PROSITE" id="PS50977">
    <property type="entry name" value="HTH_TETR_2"/>
    <property type="match status" value="1"/>
</dbReference>
<evidence type="ECO:0000256" key="2">
    <source>
        <dbReference type="PROSITE-ProRule" id="PRU00335"/>
    </source>
</evidence>
<gene>
    <name evidence="4" type="ORF">MAGR_47500</name>
</gene>
<evidence type="ECO:0000259" key="3">
    <source>
        <dbReference type="PROSITE" id="PS50977"/>
    </source>
</evidence>
<dbReference type="Pfam" id="PF00440">
    <property type="entry name" value="TetR_N"/>
    <property type="match status" value="1"/>
</dbReference>
<reference evidence="4 5" key="1">
    <citation type="journal article" date="2019" name="Emerg. Microbes Infect.">
        <title>Comprehensive subspecies identification of 175 nontuberculous mycobacteria species based on 7547 genomic profiles.</title>
        <authorList>
            <person name="Matsumoto Y."/>
            <person name="Kinjo T."/>
            <person name="Motooka D."/>
            <person name="Nabeya D."/>
            <person name="Jung N."/>
            <person name="Uechi K."/>
            <person name="Horii T."/>
            <person name="Iida T."/>
            <person name="Fujita J."/>
            <person name="Nakamura S."/>
        </authorList>
    </citation>
    <scope>NUCLEOTIDE SEQUENCE [LARGE SCALE GENOMIC DNA]</scope>
    <source>
        <strain evidence="4 5">JCM 6377</strain>
    </source>
</reference>
<dbReference type="SUPFAM" id="SSF46689">
    <property type="entry name" value="Homeodomain-like"/>
    <property type="match status" value="1"/>
</dbReference>
<sequence length="228" mass="25750">MTVGSANDAQILLNSMTVRLISQRMSDHAPHSFFGAIVRPMASIVSREAYFEAGLDVLSDLGYGGLKLAEVCNRLGVTTGSFYHYFSSWPAFTRELLDNWVKERTVNVIEFLRNETDPRRRIDNLIQVGLHLPHGAEAAIRAWSSIDPEVYDIQVKVDQQRFDIMYSSAMELLSDHHQAELFARWAVYLLVGYEQATLPRDPAALEWIAKQLTDTLDSGRFASVPTDE</sequence>
<comment type="caution">
    <text evidence="4">The sequence shown here is derived from an EMBL/GenBank/DDBJ whole genome shotgun (WGS) entry which is preliminary data.</text>
</comment>
<dbReference type="Proteomes" id="UP000465302">
    <property type="component" value="Unassembled WGS sequence"/>
</dbReference>
<name>A0A7I9W7C0_MYCAG</name>
<dbReference type="AlphaFoldDB" id="A0A7I9W7C0"/>
<feature type="domain" description="HTH tetR-type" evidence="3">
    <location>
        <begin position="44"/>
        <end position="104"/>
    </location>
</feature>
<dbReference type="InterPro" id="IPR001647">
    <property type="entry name" value="HTH_TetR"/>
</dbReference>
<dbReference type="EMBL" id="BLKS01000001">
    <property type="protein sequence ID" value="GFG53309.1"/>
    <property type="molecule type" value="Genomic_DNA"/>
</dbReference>
<protein>
    <submittedName>
        <fullName evidence="4">Transcriptional regulator</fullName>
    </submittedName>
</protein>
<accession>A0A7I9W7C0</accession>
<dbReference type="Gene3D" id="1.10.357.10">
    <property type="entry name" value="Tetracycline Repressor, domain 2"/>
    <property type="match status" value="1"/>
</dbReference>
<evidence type="ECO:0000256" key="1">
    <source>
        <dbReference type="ARBA" id="ARBA00023125"/>
    </source>
</evidence>